<evidence type="ECO:0000313" key="1">
    <source>
        <dbReference type="EMBL" id="AXK39628.1"/>
    </source>
</evidence>
<sequence>MPVPSADLTHARDCLAAVRAAQKAYLAGGNAVVKEYRIKDRVMTYRDSADLLQQVSFWQREVARLEAAEGFRPNQRVRVSF</sequence>
<organism evidence="1 2">
    <name type="scientific">Crenobacter cavernae</name>
    <dbReference type="NCBI Taxonomy" id="2290923"/>
    <lineage>
        <taxon>Bacteria</taxon>
        <taxon>Pseudomonadati</taxon>
        <taxon>Pseudomonadota</taxon>
        <taxon>Betaproteobacteria</taxon>
        <taxon>Neisseriales</taxon>
        <taxon>Neisseriaceae</taxon>
        <taxon>Crenobacter</taxon>
    </lineage>
</organism>
<name>A0A345Y6S6_9NEIS</name>
<reference evidence="1 2" key="1">
    <citation type="submission" date="2018-07" db="EMBL/GenBank/DDBJ databases">
        <title>Crenobacter cavernae sp. nov., isolated from a karst cave.</title>
        <authorList>
            <person name="Zhu H."/>
        </authorList>
    </citation>
    <scope>NUCLEOTIDE SEQUENCE [LARGE SCALE GENOMIC DNA]</scope>
    <source>
        <strain evidence="1 2">K1W11S-77</strain>
    </source>
</reference>
<dbReference type="RefSeq" id="WP_115433560.1">
    <property type="nucleotide sequence ID" value="NZ_CP031337.1"/>
</dbReference>
<proteinExistence type="predicted"/>
<accession>A0A345Y6S6</accession>
<dbReference type="OrthoDB" id="8617721at2"/>
<dbReference type="KEGG" id="ccah:DWG20_09325"/>
<dbReference type="Proteomes" id="UP000254537">
    <property type="component" value="Chromosome"/>
</dbReference>
<evidence type="ECO:0000313" key="2">
    <source>
        <dbReference type="Proteomes" id="UP000254537"/>
    </source>
</evidence>
<protein>
    <submittedName>
        <fullName evidence="1">Uncharacterized protein</fullName>
    </submittedName>
</protein>
<dbReference type="EMBL" id="CP031337">
    <property type="protein sequence ID" value="AXK39628.1"/>
    <property type="molecule type" value="Genomic_DNA"/>
</dbReference>
<dbReference type="AlphaFoldDB" id="A0A345Y6S6"/>
<gene>
    <name evidence="1" type="ORF">DWG20_09325</name>
</gene>